<dbReference type="PROSITE" id="PS50943">
    <property type="entry name" value="HTH_CROC1"/>
    <property type="match status" value="1"/>
</dbReference>
<dbReference type="CDD" id="cd00093">
    <property type="entry name" value="HTH_XRE"/>
    <property type="match status" value="1"/>
</dbReference>
<organism evidence="3 4">
    <name type="scientific">Paracoccus nototheniae</name>
    <dbReference type="NCBI Taxonomy" id="2489002"/>
    <lineage>
        <taxon>Bacteria</taxon>
        <taxon>Pseudomonadati</taxon>
        <taxon>Pseudomonadota</taxon>
        <taxon>Alphaproteobacteria</taxon>
        <taxon>Rhodobacterales</taxon>
        <taxon>Paracoccaceae</taxon>
        <taxon>Paracoccus</taxon>
    </lineage>
</organism>
<evidence type="ECO:0000256" key="1">
    <source>
        <dbReference type="SAM" id="MobiDB-lite"/>
    </source>
</evidence>
<feature type="compositionally biased region" description="Basic and acidic residues" evidence="1">
    <location>
        <begin position="115"/>
        <end position="124"/>
    </location>
</feature>
<dbReference type="InterPro" id="IPR047675">
    <property type="entry name" value="Putative_zinc-bd"/>
</dbReference>
<protein>
    <submittedName>
        <fullName evidence="3">HGGxSTG domain-containing protein</fullName>
    </submittedName>
</protein>
<reference evidence="4" key="1">
    <citation type="journal article" date="2019" name="Int. J. Syst. Evol. Microbiol.">
        <title>The Global Catalogue of Microorganisms (GCM) 10K type strain sequencing project: providing services to taxonomists for standard genome sequencing and annotation.</title>
        <authorList>
            <consortium name="The Broad Institute Genomics Platform"/>
            <consortium name="The Broad Institute Genome Sequencing Center for Infectious Disease"/>
            <person name="Wu L."/>
            <person name="Ma J."/>
        </authorList>
    </citation>
    <scope>NUCLEOTIDE SEQUENCE [LARGE SCALE GENOMIC DNA]</scope>
    <source>
        <strain evidence="4">CCM 8875</strain>
    </source>
</reference>
<sequence length="181" mass="19887">MTGAELAASRKAAGLSQTKLAQRAGIGRHAVSYWECKPQVERRAWAVNCMAGVLGLPDVPDRHPVANGWAAHMEAELTARDAAFIAMVARLQARSEAFKATRRVRCGARTRKGEPCRMKSEPGKRRCKFHGGKSTGAKTPEGKARIAEAQRRRWSKWRAEREQTSDPAVTPEIETGPDARA</sequence>
<evidence type="ECO:0000313" key="4">
    <source>
        <dbReference type="Proteomes" id="UP001597302"/>
    </source>
</evidence>
<dbReference type="EMBL" id="JBHTOQ010000019">
    <property type="protein sequence ID" value="MFD1481293.1"/>
    <property type="molecule type" value="Genomic_DNA"/>
</dbReference>
<dbReference type="InterPro" id="IPR001387">
    <property type="entry name" value="Cro/C1-type_HTH"/>
</dbReference>
<comment type="caution">
    <text evidence="3">The sequence shown here is derived from an EMBL/GenBank/DDBJ whole genome shotgun (WGS) entry which is preliminary data.</text>
</comment>
<dbReference type="RefSeq" id="WP_207392327.1">
    <property type="nucleotide sequence ID" value="NZ_CBCSAJ010000009.1"/>
</dbReference>
<keyword evidence="4" id="KW-1185">Reference proteome</keyword>
<feature type="region of interest" description="Disordered" evidence="1">
    <location>
        <begin position="115"/>
        <end position="181"/>
    </location>
</feature>
<dbReference type="Gene3D" id="1.10.260.40">
    <property type="entry name" value="lambda repressor-like DNA-binding domains"/>
    <property type="match status" value="1"/>
</dbReference>
<dbReference type="NCBIfam" id="NF041373">
    <property type="entry name" value="HGG_STG"/>
    <property type="match status" value="1"/>
</dbReference>
<feature type="compositionally biased region" description="Basic and acidic residues" evidence="1">
    <location>
        <begin position="140"/>
        <end position="164"/>
    </location>
</feature>
<accession>A0ABW4DWC5</accession>
<gene>
    <name evidence="3" type="ORF">ACFQ5P_08295</name>
</gene>
<name>A0ABW4DWC5_9RHOB</name>
<feature type="domain" description="HTH cro/C1-type" evidence="2">
    <location>
        <begin position="6"/>
        <end position="35"/>
    </location>
</feature>
<dbReference type="SUPFAM" id="SSF47413">
    <property type="entry name" value="lambda repressor-like DNA-binding domains"/>
    <property type="match status" value="1"/>
</dbReference>
<evidence type="ECO:0000313" key="3">
    <source>
        <dbReference type="EMBL" id="MFD1481293.1"/>
    </source>
</evidence>
<evidence type="ECO:0000259" key="2">
    <source>
        <dbReference type="PROSITE" id="PS50943"/>
    </source>
</evidence>
<proteinExistence type="predicted"/>
<dbReference type="InterPro" id="IPR010982">
    <property type="entry name" value="Lambda_DNA-bd_dom_sf"/>
</dbReference>
<dbReference type="Proteomes" id="UP001597302">
    <property type="component" value="Unassembled WGS sequence"/>
</dbReference>